<proteinExistence type="predicted"/>
<evidence type="ECO:0000313" key="3">
    <source>
        <dbReference type="Proteomes" id="UP000410984"/>
    </source>
</evidence>
<sequence length="73" mass="7468">MLHNTFQTQVTEVAPQARASAVALHAFSFFCGQALGVAFLGAALQLLGQFGALAVCAAVILAVGLVVGRLLAR</sequence>
<dbReference type="InterPro" id="IPR036259">
    <property type="entry name" value="MFS_trans_sf"/>
</dbReference>
<name>A0A509EG11_9HYPH</name>
<evidence type="ECO:0000256" key="1">
    <source>
        <dbReference type="SAM" id="Phobius"/>
    </source>
</evidence>
<gene>
    <name evidence="2" type="ORF">MET9862_03724</name>
</gene>
<dbReference type="AlphaFoldDB" id="A0A509EG11"/>
<keyword evidence="1" id="KW-1133">Transmembrane helix</keyword>
<keyword evidence="1" id="KW-0472">Membrane</keyword>
<reference evidence="2 3" key="1">
    <citation type="submission" date="2019-06" db="EMBL/GenBank/DDBJ databases">
        <authorList>
            <person name="Rodrigo-Torres L."/>
            <person name="Arahal R. D."/>
            <person name="Lucena T."/>
        </authorList>
    </citation>
    <scope>NUCLEOTIDE SEQUENCE [LARGE SCALE GENOMIC DNA]</scope>
    <source>
        <strain evidence="2 3">SB0023/3</strain>
    </source>
</reference>
<feature type="transmembrane region" description="Helical" evidence="1">
    <location>
        <begin position="50"/>
        <end position="72"/>
    </location>
</feature>
<feature type="transmembrane region" description="Helical" evidence="1">
    <location>
        <begin position="21"/>
        <end position="44"/>
    </location>
</feature>
<dbReference type="Proteomes" id="UP000410984">
    <property type="component" value="Unassembled WGS sequence"/>
</dbReference>
<evidence type="ECO:0008006" key="4">
    <source>
        <dbReference type="Google" id="ProtNLM"/>
    </source>
</evidence>
<keyword evidence="3" id="KW-1185">Reference proteome</keyword>
<dbReference type="SUPFAM" id="SSF103473">
    <property type="entry name" value="MFS general substrate transporter"/>
    <property type="match status" value="1"/>
</dbReference>
<protein>
    <recommendedName>
        <fullName evidence="4">Major facilitator superfamily (MFS) profile domain-containing protein</fullName>
    </recommendedName>
</protein>
<accession>A0A509EG11</accession>
<dbReference type="EMBL" id="CABFPH010000059">
    <property type="protein sequence ID" value="VUD73111.1"/>
    <property type="molecule type" value="Genomic_DNA"/>
</dbReference>
<evidence type="ECO:0000313" key="2">
    <source>
        <dbReference type="EMBL" id="VUD73111.1"/>
    </source>
</evidence>
<organism evidence="2 3">
    <name type="scientific">Methylobacterium symbioticum</name>
    <dbReference type="NCBI Taxonomy" id="2584084"/>
    <lineage>
        <taxon>Bacteria</taxon>
        <taxon>Pseudomonadati</taxon>
        <taxon>Pseudomonadota</taxon>
        <taxon>Alphaproteobacteria</taxon>
        <taxon>Hyphomicrobiales</taxon>
        <taxon>Methylobacteriaceae</taxon>
        <taxon>Methylobacterium</taxon>
    </lineage>
</organism>
<keyword evidence="1" id="KW-0812">Transmembrane</keyword>